<comment type="catalytic activity">
    <reaction evidence="11 13">
        <text>L-isoleucine + 2-oxoglutarate = (S)-3-methyl-2-oxopentanoate + L-glutamate</text>
        <dbReference type="Rhea" id="RHEA:24801"/>
        <dbReference type="ChEBI" id="CHEBI:16810"/>
        <dbReference type="ChEBI" id="CHEBI:29985"/>
        <dbReference type="ChEBI" id="CHEBI:35146"/>
        <dbReference type="ChEBI" id="CHEBI:58045"/>
        <dbReference type="EC" id="2.6.1.42"/>
    </reaction>
</comment>
<dbReference type="NCBIfam" id="NF005146">
    <property type="entry name" value="PRK06606.1"/>
    <property type="match status" value="1"/>
</dbReference>
<dbReference type="GO" id="GO:0006532">
    <property type="term" value="P:aspartate biosynthetic process"/>
    <property type="evidence" value="ECO:0007669"/>
    <property type="project" value="TreeGrafter"/>
</dbReference>
<evidence type="ECO:0000256" key="10">
    <source>
        <dbReference type="ARBA" id="ARBA00048212"/>
    </source>
</evidence>
<dbReference type="UniPathway" id="UPA00048">
    <property type="reaction ID" value="UER00073"/>
</dbReference>
<evidence type="ECO:0000256" key="3">
    <source>
        <dbReference type="ARBA" id="ARBA00004824"/>
    </source>
</evidence>
<dbReference type="FunFam" id="3.20.10.10:FF:000002">
    <property type="entry name" value="D-alanine aminotransferase"/>
    <property type="match status" value="1"/>
</dbReference>
<keyword evidence="13" id="KW-0100">Branched-chain amino acid biosynthesis</keyword>
<evidence type="ECO:0000256" key="11">
    <source>
        <dbReference type="ARBA" id="ARBA00048798"/>
    </source>
</evidence>
<dbReference type="PANTHER" id="PTHR42743">
    <property type="entry name" value="AMINO-ACID AMINOTRANSFERASE"/>
    <property type="match status" value="1"/>
</dbReference>
<keyword evidence="8 13" id="KW-0808">Transferase</keyword>
<accession>A0A2U8GZA2</accession>
<feature type="region of interest" description="Disordered" evidence="14">
    <location>
        <begin position="315"/>
        <end position="350"/>
    </location>
</feature>
<comment type="pathway">
    <text evidence="3 13">Amino-acid biosynthesis; L-isoleucine biosynthesis; L-isoleucine from 2-oxobutanoate: step 4/4.</text>
</comment>
<comment type="function">
    <text evidence="2 13">Acts on leucine, isoleucine and valine.</text>
</comment>
<evidence type="ECO:0000256" key="13">
    <source>
        <dbReference type="RuleBase" id="RU364094"/>
    </source>
</evidence>
<evidence type="ECO:0000256" key="14">
    <source>
        <dbReference type="SAM" id="MobiDB-lite"/>
    </source>
</evidence>
<proteinExistence type="inferred from homology"/>
<dbReference type="InterPro" id="IPR043132">
    <property type="entry name" value="BCAT-like_C"/>
</dbReference>
<evidence type="ECO:0000256" key="2">
    <source>
        <dbReference type="ARBA" id="ARBA00003109"/>
    </source>
</evidence>
<gene>
    <name evidence="13" type="primary">ilvE</name>
    <name evidence="15" type="ORF">CEW87_06040</name>
</gene>
<dbReference type="InterPro" id="IPR043131">
    <property type="entry name" value="BCAT-like_N"/>
</dbReference>
<comment type="pathway">
    <text evidence="4 13">Amino-acid biosynthesis; L-valine biosynthesis; L-valine from pyruvate: step 4/4.</text>
</comment>
<dbReference type="CDD" id="cd00449">
    <property type="entry name" value="PLPDE_IV"/>
    <property type="match status" value="1"/>
</dbReference>
<dbReference type="GO" id="GO:0052655">
    <property type="term" value="F:L-valine-2-oxoglutarate transaminase activity"/>
    <property type="evidence" value="ECO:0007669"/>
    <property type="project" value="RHEA"/>
</dbReference>
<comment type="catalytic activity">
    <reaction evidence="12 13">
        <text>L-leucine + 2-oxoglutarate = 4-methyl-2-oxopentanoate + L-glutamate</text>
        <dbReference type="Rhea" id="RHEA:18321"/>
        <dbReference type="ChEBI" id="CHEBI:16810"/>
        <dbReference type="ChEBI" id="CHEBI:17865"/>
        <dbReference type="ChEBI" id="CHEBI:29985"/>
        <dbReference type="ChEBI" id="CHEBI:57427"/>
        <dbReference type="EC" id="2.6.1.42"/>
    </reaction>
</comment>
<dbReference type="PANTHER" id="PTHR42743:SF11">
    <property type="entry name" value="AMINODEOXYCHORISMATE LYASE"/>
    <property type="match status" value="1"/>
</dbReference>
<comment type="pathway">
    <text evidence="5 13">Amino-acid biosynthesis; L-leucine biosynthesis; L-leucine from 3-methyl-2-oxobutanoate: step 4/4.</text>
</comment>
<dbReference type="GO" id="GO:0005829">
    <property type="term" value="C:cytosol"/>
    <property type="evidence" value="ECO:0007669"/>
    <property type="project" value="TreeGrafter"/>
</dbReference>
<evidence type="ECO:0000256" key="12">
    <source>
        <dbReference type="ARBA" id="ARBA00049229"/>
    </source>
</evidence>
<dbReference type="Gene3D" id="3.30.470.10">
    <property type="match status" value="1"/>
</dbReference>
<keyword evidence="7 13" id="KW-0032">Aminotransferase</keyword>
<evidence type="ECO:0000256" key="4">
    <source>
        <dbReference type="ARBA" id="ARBA00004931"/>
    </source>
</evidence>
<evidence type="ECO:0000256" key="7">
    <source>
        <dbReference type="ARBA" id="ARBA00022576"/>
    </source>
</evidence>
<dbReference type="UniPathway" id="UPA00047">
    <property type="reaction ID" value="UER00058"/>
</dbReference>
<reference evidence="15 16" key="1">
    <citation type="submission" date="2017-06" db="EMBL/GenBank/DDBJ databases">
        <title>Azoarcus sp. TSNA42 complete genome sequence.</title>
        <authorList>
            <person name="Woo J.-H."/>
            <person name="Kim H.-S."/>
        </authorList>
    </citation>
    <scope>NUCLEOTIDE SEQUENCE [LARGE SCALE GENOMIC DNA]</scope>
    <source>
        <strain evidence="15 16">TSNA42</strain>
    </source>
</reference>
<dbReference type="GO" id="GO:0009098">
    <property type="term" value="P:L-leucine biosynthetic process"/>
    <property type="evidence" value="ECO:0007669"/>
    <property type="project" value="UniProtKB-UniPathway"/>
</dbReference>
<evidence type="ECO:0000256" key="8">
    <source>
        <dbReference type="ARBA" id="ARBA00022679"/>
    </source>
</evidence>
<comment type="similarity">
    <text evidence="6 13">Belongs to the class-IV pyridoxal-phosphate-dependent aminotransferase family.</text>
</comment>
<dbReference type="Gene3D" id="3.20.10.10">
    <property type="entry name" value="D-amino Acid Aminotransferase, subunit A, domain 2"/>
    <property type="match status" value="1"/>
</dbReference>
<dbReference type="OrthoDB" id="9804984at2"/>
<dbReference type="InterPro" id="IPR036038">
    <property type="entry name" value="Aminotransferase-like"/>
</dbReference>
<evidence type="ECO:0000313" key="15">
    <source>
        <dbReference type="EMBL" id="AWI78961.1"/>
    </source>
</evidence>
<dbReference type="Pfam" id="PF01063">
    <property type="entry name" value="Aminotran_4"/>
    <property type="match status" value="1"/>
</dbReference>
<dbReference type="InterPro" id="IPR005785">
    <property type="entry name" value="B_amino_transI"/>
</dbReference>
<dbReference type="InterPro" id="IPR050571">
    <property type="entry name" value="Class-IV_PLP-Dep_Aminotrnsfr"/>
</dbReference>
<dbReference type="GO" id="GO:0009097">
    <property type="term" value="P:isoleucine biosynthetic process"/>
    <property type="evidence" value="ECO:0007669"/>
    <property type="project" value="UniProtKB-UniPathway"/>
</dbReference>
<keyword evidence="13" id="KW-0028">Amino-acid biosynthesis</keyword>
<dbReference type="GO" id="GO:0009099">
    <property type="term" value="P:L-valine biosynthetic process"/>
    <property type="evidence" value="ECO:0007669"/>
    <property type="project" value="UniProtKB-UniPathway"/>
</dbReference>
<dbReference type="InterPro" id="IPR001544">
    <property type="entry name" value="Aminotrans_IV"/>
</dbReference>
<evidence type="ECO:0000256" key="6">
    <source>
        <dbReference type="ARBA" id="ARBA00009320"/>
    </source>
</evidence>
<keyword evidence="9 13" id="KW-0663">Pyridoxal phosphate</keyword>
<evidence type="ECO:0000256" key="9">
    <source>
        <dbReference type="ARBA" id="ARBA00022898"/>
    </source>
</evidence>
<protein>
    <recommendedName>
        <fullName evidence="13">Branched-chain-amino-acid aminotransferase</fullName>
        <shortName evidence="13">BCAT</shortName>
        <ecNumber evidence="13">2.6.1.42</ecNumber>
    </recommendedName>
</protein>
<dbReference type="GO" id="GO:0052654">
    <property type="term" value="F:L-leucine-2-oxoglutarate transaminase activity"/>
    <property type="evidence" value="ECO:0007669"/>
    <property type="project" value="RHEA"/>
</dbReference>
<comment type="catalytic activity">
    <reaction evidence="10 13">
        <text>L-valine + 2-oxoglutarate = 3-methyl-2-oxobutanoate + L-glutamate</text>
        <dbReference type="Rhea" id="RHEA:24813"/>
        <dbReference type="ChEBI" id="CHEBI:11851"/>
        <dbReference type="ChEBI" id="CHEBI:16810"/>
        <dbReference type="ChEBI" id="CHEBI:29985"/>
        <dbReference type="ChEBI" id="CHEBI:57762"/>
        <dbReference type="EC" id="2.6.1.42"/>
    </reaction>
</comment>
<name>A0A2U8GZA2_9RHOO</name>
<dbReference type="NCBIfam" id="TIGR01122">
    <property type="entry name" value="ilvE_I"/>
    <property type="match status" value="1"/>
</dbReference>
<dbReference type="EMBL" id="CP022188">
    <property type="protein sequence ID" value="AWI78961.1"/>
    <property type="molecule type" value="Genomic_DNA"/>
</dbReference>
<comment type="cofactor">
    <cofactor evidence="1 13">
        <name>pyridoxal 5'-phosphate</name>
        <dbReference type="ChEBI" id="CHEBI:597326"/>
    </cofactor>
</comment>
<dbReference type="EC" id="2.6.1.42" evidence="13"/>
<evidence type="ECO:0000256" key="5">
    <source>
        <dbReference type="ARBA" id="ARBA00005072"/>
    </source>
</evidence>
<dbReference type="SUPFAM" id="SSF56752">
    <property type="entry name" value="D-aminoacid aminotransferase-like PLP-dependent enzymes"/>
    <property type="match status" value="1"/>
</dbReference>
<evidence type="ECO:0000313" key="16">
    <source>
        <dbReference type="Proteomes" id="UP000244902"/>
    </source>
</evidence>
<organism evidence="15 16">
    <name type="scientific">Parazoarcus communis</name>
    <dbReference type="NCBI Taxonomy" id="41977"/>
    <lineage>
        <taxon>Bacteria</taxon>
        <taxon>Pseudomonadati</taxon>
        <taxon>Pseudomonadota</taxon>
        <taxon>Betaproteobacteria</taxon>
        <taxon>Rhodocyclales</taxon>
        <taxon>Zoogloeaceae</taxon>
        <taxon>Parazoarcus</taxon>
    </lineage>
</organism>
<dbReference type="RefSeq" id="WP_108971885.1">
    <property type="nucleotide sequence ID" value="NZ_CP022188.1"/>
</dbReference>
<dbReference type="UniPathway" id="UPA00049">
    <property type="reaction ID" value="UER00062"/>
</dbReference>
<dbReference type="AlphaFoldDB" id="A0A2U8GZA2"/>
<dbReference type="Proteomes" id="UP000244902">
    <property type="component" value="Chromosome"/>
</dbReference>
<sequence>MSMEDRDGWIWMDGQWLPWRDAKVHALTHTLHYGLGCFEGIRAYATADGPAVFRLDDHIERLFDSAHILGLEMPFDRDALRTACCEAISRNGLASGYIRPLVFLGAEKTGIDPAGAAVHVMVAAWVMNAYLGDKGMEQGIRVKVASFARHHVNVQMCRAKSVSTYTNSILACREARAEGYDEALLLDTDGFVAEGPGENVFVVKRGVIWEPEITSALDGITRRTIHALAQEAGYEIRARRITRDELYVADEVFFTGTAAEITPVVEVDRRRVGKGEPGVVTRELQRRFFAAVRGEDTGHAEWLTRVGSRWRAAGELFPRSGGTTGQTGTSPSIRGKDPARRGLRAPGGRQ</sequence>
<dbReference type="GO" id="GO:0052656">
    <property type="term" value="F:L-isoleucine-2-oxoglutarate transaminase activity"/>
    <property type="evidence" value="ECO:0007669"/>
    <property type="project" value="RHEA"/>
</dbReference>
<evidence type="ECO:0000256" key="1">
    <source>
        <dbReference type="ARBA" id="ARBA00001933"/>
    </source>
</evidence>